<comment type="caution">
    <text evidence="2">The sequence shown here is derived from an EMBL/GenBank/DDBJ whole genome shotgun (WGS) entry which is preliminary data.</text>
</comment>
<reference evidence="2" key="1">
    <citation type="journal article" date="2023" name="Mol. Biol. Evol.">
        <title>Third-Generation Sequencing Reveals the Adaptive Role of the Epigenome in Three Deep-Sea Polychaetes.</title>
        <authorList>
            <person name="Perez M."/>
            <person name="Aroh O."/>
            <person name="Sun Y."/>
            <person name="Lan Y."/>
            <person name="Juniper S.K."/>
            <person name="Young C.R."/>
            <person name="Angers B."/>
            <person name="Qian P.Y."/>
        </authorList>
    </citation>
    <scope>NUCLEOTIDE SEQUENCE</scope>
    <source>
        <strain evidence="2">R07B-5</strain>
    </source>
</reference>
<evidence type="ECO:0000313" key="3">
    <source>
        <dbReference type="Proteomes" id="UP001209878"/>
    </source>
</evidence>
<sequence>MPSNNSGPRLPLPLPKLARFLGHLRKVGEPTISQRVEEFEPYALQAGITEANKAMSVFDHVGGCARDEVYAILKQYASTISLWDLLSPNGRNNRFLRYSGQTGGALCFVPRHDGSAHVELAVEPEVVEVGQVMSRGEMLEKLVARSPTAAIEIGGVLPPGVSSGNSEEVSELSAVTQDLIPPGGVVPPDGQVAAAFSFLKQALCSTPVLTYLRCDHEFVLEVDASFKGLGACLSQVDDDVLEGGLTPAVLPSYSRYQHAKIQCDDPVLGELYKRWKSGWEPGQAAPHDGIGKCNSNGELLLALCSELELIVTNTKFQQKDERKTTWMQDWIN</sequence>
<organism evidence="2 3">
    <name type="scientific">Ridgeia piscesae</name>
    <name type="common">Tubeworm</name>
    <dbReference type="NCBI Taxonomy" id="27915"/>
    <lineage>
        <taxon>Eukaryota</taxon>
        <taxon>Metazoa</taxon>
        <taxon>Spiralia</taxon>
        <taxon>Lophotrochozoa</taxon>
        <taxon>Annelida</taxon>
        <taxon>Polychaeta</taxon>
        <taxon>Sedentaria</taxon>
        <taxon>Canalipalpata</taxon>
        <taxon>Sabellida</taxon>
        <taxon>Siboglinidae</taxon>
        <taxon>Ridgeia</taxon>
    </lineage>
</organism>
<dbReference type="Proteomes" id="UP001209878">
    <property type="component" value="Unassembled WGS sequence"/>
</dbReference>
<dbReference type="Pfam" id="PF17919">
    <property type="entry name" value="RT_RNaseH_2"/>
    <property type="match status" value="1"/>
</dbReference>
<dbReference type="SUPFAM" id="SSF56672">
    <property type="entry name" value="DNA/RNA polymerases"/>
    <property type="match status" value="1"/>
</dbReference>
<accession>A0AAD9JTK5</accession>
<protein>
    <recommendedName>
        <fullName evidence="1">Reverse transcriptase/retrotransposon-derived protein RNase H-like domain-containing protein</fullName>
    </recommendedName>
</protein>
<dbReference type="InterPro" id="IPR041577">
    <property type="entry name" value="RT_RNaseH_2"/>
</dbReference>
<feature type="domain" description="Reverse transcriptase/retrotransposon-derived protein RNase H-like" evidence="1">
    <location>
        <begin position="194"/>
        <end position="239"/>
    </location>
</feature>
<name>A0AAD9JTK5_RIDPI</name>
<dbReference type="EMBL" id="JAODUO010001800">
    <property type="protein sequence ID" value="KAK2158420.1"/>
    <property type="molecule type" value="Genomic_DNA"/>
</dbReference>
<dbReference type="InterPro" id="IPR043502">
    <property type="entry name" value="DNA/RNA_pol_sf"/>
</dbReference>
<dbReference type="AlphaFoldDB" id="A0AAD9JTK5"/>
<evidence type="ECO:0000313" key="2">
    <source>
        <dbReference type="EMBL" id="KAK2158420.1"/>
    </source>
</evidence>
<proteinExistence type="predicted"/>
<keyword evidence="3" id="KW-1185">Reference proteome</keyword>
<evidence type="ECO:0000259" key="1">
    <source>
        <dbReference type="Pfam" id="PF17919"/>
    </source>
</evidence>
<gene>
    <name evidence="2" type="ORF">NP493_1802g00014</name>
</gene>